<proteinExistence type="predicted"/>
<evidence type="ECO:0000259" key="3">
    <source>
        <dbReference type="Pfam" id="PF16244"/>
    </source>
</evidence>
<feature type="chain" id="PRO_5041259977" evidence="2">
    <location>
        <begin position="30"/>
        <end position="571"/>
    </location>
</feature>
<evidence type="ECO:0000313" key="4">
    <source>
        <dbReference type="EMBL" id="CAJ1001159.1"/>
    </source>
</evidence>
<dbReference type="Proteomes" id="UP001189619">
    <property type="component" value="Chromosome"/>
</dbReference>
<keyword evidence="5" id="KW-1185">Reference proteome</keyword>
<feature type="signal peptide" evidence="2">
    <location>
        <begin position="1"/>
        <end position="29"/>
    </location>
</feature>
<keyword evidence="2" id="KW-0732">Signal</keyword>
<evidence type="ECO:0000256" key="2">
    <source>
        <dbReference type="SAM" id="SignalP"/>
    </source>
</evidence>
<accession>A0AA48RCP4</accession>
<feature type="region of interest" description="Disordered" evidence="1">
    <location>
        <begin position="35"/>
        <end position="55"/>
    </location>
</feature>
<dbReference type="EMBL" id="OY569118">
    <property type="protein sequence ID" value="CAJ1001159.1"/>
    <property type="molecule type" value="Genomic_DNA"/>
</dbReference>
<feature type="domain" description="YcdB/YcdC repeated" evidence="3">
    <location>
        <begin position="110"/>
        <end position="202"/>
    </location>
</feature>
<dbReference type="RefSeq" id="WP_304415041.1">
    <property type="nucleotide sequence ID" value="NZ_OY569118.1"/>
</dbReference>
<dbReference type="KEGG" id="bayd:BSPP4475_02305"/>
<sequence>MGAYRKYAAVFWTGALTAASLLVSQMAAATPLSKPHADVAPHAESAQTQKAPDPIPAPVSKGIQHLVRLVPELASRVVVYSGPVDGPGISGDRVTFGIRGDAEESRDWAVFHPQTGDLLSLEIAPEQPNTGPALEDQQVIEKASAFLSRLHPNGLSYRPRSVTRQGELRTIRFVRTIHDIPLDDGYDCFVTADKSGRIVGFRTFDGALYQEWSPASFPSAQRAMSPETAKQRYVQSHPLELVYLLPSQSDSRTPVEARLVYAIRDGVVHGQHSGSALDAVKGSRLAASRQQAEVRALTVTGTGEAWTARTEAEAHALVKRALGADVQKLPVTIYTDMLDNGEQHRFFIWGFFEEGVGDRDKVYALGQFPSGLSPALRTHVLLKTDAATGRLINVVLDDGLHGGPPTDKKRDWAAATALLERLLPAGTHKLRVQDTGGENWTTITADPIVNGIPVVWEDEMEEEGAYTISVNPLDGSIKQVWLAQPDWADVRYPSPAAAVSEQQAVSALLDAYPLELVYVRGDWLHTEGQTWQLAYDLSFRQSRSYCYCGVKPKVDLTVYVDGHTGSVVVRE</sequence>
<name>A0AA48RCP4_9BACL</name>
<protein>
    <submittedName>
        <fullName evidence="4">Peptidase</fullName>
    </submittedName>
</protein>
<reference evidence="4" key="1">
    <citation type="submission" date="2023-07" db="EMBL/GenBank/DDBJ databases">
        <authorList>
            <person name="Ivanov I."/>
            <person name="Teneva D."/>
            <person name="Stoikov I."/>
        </authorList>
    </citation>
    <scope>NUCLEOTIDE SEQUENCE</scope>
    <source>
        <strain evidence="4">4475</strain>
    </source>
</reference>
<organism evidence="4 5">
    <name type="scientific">Brevibacillus aydinogluensis</name>
    <dbReference type="NCBI Taxonomy" id="927786"/>
    <lineage>
        <taxon>Bacteria</taxon>
        <taxon>Bacillati</taxon>
        <taxon>Bacillota</taxon>
        <taxon>Bacilli</taxon>
        <taxon>Bacillales</taxon>
        <taxon>Paenibacillaceae</taxon>
        <taxon>Brevibacillus</taxon>
    </lineage>
</organism>
<dbReference type="InterPro" id="IPR032599">
    <property type="entry name" value="YcdB/YcdC_rep_domain"/>
</dbReference>
<dbReference type="Pfam" id="PF16244">
    <property type="entry name" value="DUF4901"/>
    <property type="match status" value="1"/>
</dbReference>
<evidence type="ECO:0000256" key="1">
    <source>
        <dbReference type="SAM" id="MobiDB-lite"/>
    </source>
</evidence>
<evidence type="ECO:0000313" key="5">
    <source>
        <dbReference type="Proteomes" id="UP001189619"/>
    </source>
</evidence>
<gene>
    <name evidence="4" type="ORF">BSPP4475_02305</name>
</gene>
<dbReference type="AlphaFoldDB" id="A0AA48RCP4"/>